<reference evidence="1 2" key="1">
    <citation type="submission" date="2018-06" db="EMBL/GenBank/DDBJ databases">
        <authorList>
            <consortium name="Pathogen Informatics"/>
            <person name="Doyle S."/>
        </authorList>
    </citation>
    <scope>NUCLEOTIDE SEQUENCE [LARGE SCALE GENOMIC DNA]</scope>
    <source>
        <strain evidence="1 2">NCTC10005</strain>
    </source>
</reference>
<gene>
    <name evidence="1" type="primary">feaB_3</name>
    <name evidence="1" type="ORF">NCTC10005_04902</name>
</gene>
<accession>A0A377M122</accession>
<dbReference type="EC" id="1.2.1.39" evidence="1"/>
<dbReference type="GO" id="GO:0008957">
    <property type="term" value="F:phenylacetaldehyde dehydrogenase (NAD+) activity"/>
    <property type="evidence" value="ECO:0007669"/>
    <property type="project" value="UniProtKB-EC"/>
</dbReference>
<organism evidence="1 2">
    <name type="scientific">Enterobacter cloacae</name>
    <dbReference type="NCBI Taxonomy" id="550"/>
    <lineage>
        <taxon>Bacteria</taxon>
        <taxon>Pseudomonadati</taxon>
        <taxon>Pseudomonadota</taxon>
        <taxon>Gammaproteobacteria</taxon>
        <taxon>Enterobacterales</taxon>
        <taxon>Enterobacteriaceae</taxon>
        <taxon>Enterobacter</taxon>
        <taxon>Enterobacter cloacae complex</taxon>
    </lineage>
</organism>
<keyword evidence="1" id="KW-0560">Oxidoreductase</keyword>
<evidence type="ECO:0000313" key="2">
    <source>
        <dbReference type="Proteomes" id="UP000255106"/>
    </source>
</evidence>
<dbReference type="EMBL" id="UGJB01000004">
    <property type="protein sequence ID" value="STQ12119.1"/>
    <property type="molecule type" value="Genomic_DNA"/>
</dbReference>
<evidence type="ECO:0000313" key="1">
    <source>
        <dbReference type="EMBL" id="STQ12119.1"/>
    </source>
</evidence>
<dbReference type="AlphaFoldDB" id="A0A377M122"/>
<dbReference type="Proteomes" id="UP000255106">
    <property type="component" value="Unassembled WGS sequence"/>
</dbReference>
<sequence>MSESQVAIQPGVQQFLDRHHGLWIEGRQAASESEKRLNIYNPATGGGYRLYGRCQRR</sequence>
<protein>
    <submittedName>
        <fullName evidence="1">Aldehyde dehydrogenase</fullName>
        <ecNumber evidence="1">1.2.1.39</ecNumber>
    </submittedName>
</protein>
<proteinExistence type="predicted"/>
<name>A0A377M122_ENTCL</name>